<gene>
    <name evidence="2" type="ORF">CAUJ_LOCUS658</name>
</gene>
<evidence type="ECO:0000313" key="3">
    <source>
        <dbReference type="Proteomes" id="UP000835052"/>
    </source>
</evidence>
<organism evidence="2 3">
    <name type="scientific">Caenorhabditis auriculariae</name>
    <dbReference type="NCBI Taxonomy" id="2777116"/>
    <lineage>
        <taxon>Eukaryota</taxon>
        <taxon>Metazoa</taxon>
        <taxon>Ecdysozoa</taxon>
        <taxon>Nematoda</taxon>
        <taxon>Chromadorea</taxon>
        <taxon>Rhabditida</taxon>
        <taxon>Rhabditina</taxon>
        <taxon>Rhabditomorpha</taxon>
        <taxon>Rhabditoidea</taxon>
        <taxon>Rhabditidae</taxon>
        <taxon>Peloderinae</taxon>
        <taxon>Caenorhabditis</taxon>
    </lineage>
</organism>
<proteinExistence type="predicted"/>
<dbReference type="Proteomes" id="UP000835052">
    <property type="component" value="Unassembled WGS sequence"/>
</dbReference>
<evidence type="ECO:0000313" key="2">
    <source>
        <dbReference type="EMBL" id="CAD6184739.1"/>
    </source>
</evidence>
<name>A0A8S1GNF4_9PELO</name>
<reference evidence="2" key="1">
    <citation type="submission" date="2020-10" db="EMBL/GenBank/DDBJ databases">
        <authorList>
            <person name="Kikuchi T."/>
        </authorList>
    </citation>
    <scope>NUCLEOTIDE SEQUENCE</scope>
    <source>
        <strain evidence="2">NKZ352</strain>
    </source>
</reference>
<dbReference type="AlphaFoldDB" id="A0A8S1GNF4"/>
<keyword evidence="3" id="KW-1185">Reference proteome</keyword>
<feature type="region of interest" description="Disordered" evidence="1">
    <location>
        <begin position="1"/>
        <end position="20"/>
    </location>
</feature>
<feature type="compositionally biased region" description="Low complexity" evidence="1">
    <location>
        <begin position="1"/>
        <end position="17"/>
    </location>
</feature>
<protein>
    <submittedName>
        <fullName evidence="2">Uncharacterized protein</fullName>
    </submittedName>
</protein>
<sequence>MSPADLLRTRRGATTARGDGGLTSRLVSRHNFDGLMKCEYRLAGRTFRTFIIFGKSFNSQSFPTLKARWVDWQG</sequence>
<comment type="caution">
    <text evidence="2">The sequence shown here is derived from an EMBL/GenBank/DDBJ whole genome shotgun (WGS) entry which is preliminary data.</text>
</comment>
<dbReference type="EMBL" id="CAJGYM010000001">
    <property type="protein sequence ID" value="CAD6184739.1"/>
    <property type="molecule type" value="Genomic_DNA"/>
</dbReference>
<accession>A0A8S1GNF4</accession>
<evidence type="ECO:0000256" key="1">
    <source>
        <dbReference type="SAM" id="MobiDB-lite"/>
    </source>
</evidence>